<feature type="compositionally biased region" description="Basic and acidic residues" evidence="3">
    <location>
        <begin position="1"/>
        <end position="11"/>
    </location>
</feature>
<dbReference type="PROSITE" id="PS00061">
    <property type="entry name" value="ADH_SHORT"/>
    <property type="match status" value="1"/>
</dbReference>
<dbReference type="InterPro" id="IPR036291">
    <property type="entry name" value="NAD(P)-bd_dom_sf"/>
</dbReference>
<evidence type="ECO:0000256" key="1">
    <source>
        <dbReference type="ARBA" id="ARBA00006484"/>
    </source>
</evidence>
<dbReference type="OrthoDB" id="9809287at2"/>
<dbReference type="GO" id="GO:0016614">
    <property type="term" value="F:oxidoreductase activity, acting on CH-OH group of donors"/>
    <property type="evidence" value="ECO:0007669"/>
    <property type="project" value="UniProtKB-ARBA"/>
</dbReference>
<dbReference type="PANTHER" id="PTHR48107">
    <property type="entry name" value="NADPH-DEPENDENT ALDEHYDE REDUCTASE-LIKE PROTEIN, CHLOROPLASTIC-RELATED"/>
    <property type="match status" value="1"/>
</dbReference>
<accession>A0A023X7C7</accession>
<gene>
    <name evidence="4" type="ORF">RradSPS_3059</name>
    <name evidence="5" type="ORF">SIL72_15735</name>
</gene>
<organism evidence="4 6">
    <name type="scientific">Rubrobacter radiotolerans</name>
    <name type="common">Arthrobacter radiotolerans</name>
    <dbReference type="NCBI Taxonomy" id="42256"/>
    <lineage>
        <taxon>Bacteria</taxon>
        <taxon>Bacillati</taxon>
        <taxon>Actinomycetota</taxon>
        <taxon>Rubrobacteria</taxon>
        <taxon>Rubrobacterales</taxon>
        <taxon>Rubrobacteraceae</taxon>
        <taxon>Rubrobacter</taxon>
    </lineage>
</organism>
<dbReference type="HOGENOM" id="CLU_010194_4_1_11"/>
<name>A0A023X7C7_RUBRA</name>
<dbReference type="PRINTS" id="PR00081">
    <property type="entry name" value="GDHRDH"/>
</dbReference>
<dbReference type="Gene3D" id="3.40.50.720">
    <property type="entry name" value="NAD(P)-binding Rossmann-like Domain"/>
    <property type="match status" value="1"/>
</dbReference>
<dbReference type="SUPFAM" id="SSF51735">
    <property type="entry name" value="NAD(P)-binding Rossmann-fold domains"/>
    <property type="match status" value="1"/>
</dbReference>
<dbReference type="eggNOG" id="COG1028">
    <property type="taxonomic scope" value="Bacteria"/>
</dbReference>
<proteinExistence type="inferred from homology"/>
<dbReference type="Proteomes" id="UP000025229">
    <property type="component" value="Plasmid 2"/>
</dbReference>
<evidence type="ECO:0000256" key="2">
    <source>
        <dbReference type="ARBA" id="ARBA00023002"/>
    </source>
</evidence>
<dbReference type="PANTHER" id="PTHR48107:SF16">
    <property type="entry name" value="NADPH-DEPENDENT ALDEHYDE REDUCTASE 1, CHLOROPLASTIC"/>
    <property type="match status" value="1"/>
</dbReference>
<geneLocation type="plasmid" evidence="4">
    <name>2</name>
</geneLocation>
<dbReference type="Proteomes" id="UP001281130">
    <property type="component" value="Unassembled WGS sequence"/>
</dbReference>
<comment type="similarity">
    <text evidence="1">Belongs to the short-chain dehydrogenases/reductases (SDR) family.</text>
</comment>
<keyword evidence="6" id="KW-1185">Reference proteome</keyword>
<feature type="region of interest" description="Disordered" evidence="3">
    <location>
        <begin position="1"/>
        <end position="40"/>
    </location>
</feature>
<dbReference type="AlphaFoldDB" id="A0A023X7C7"/>
<dbReference type="RefSeq" id="WP_041339126.1">
    <property type="nucleotide sequence ID" value="NZ_CP007516.1"/>
</dbReference>
<dbReference type="InterPro" id="IPR002347">
    <property type="entry name" value="SDR_fam"/>
</dbReference>
<sequence length="299" mass="32037">MSEEHDKHQDPTTKYPQPEYPEQTQMEEHPGDEAAMQPKPDYGYDTYVGHGRLEGKRAVITGGDSGIGRAVALAFAREGADVVISYLEAEESDAEETARVVEEAGRKCVRVPGDLSVEENCKKLIDRAVEELGHIDILVNNAAHQMTVEGVMDVSTELLDRTFKTNIYAMFWLVKAAIPHMPEGGSIINVGSAQAYKPSPTLLPYSATKGAIVTFTEGLAQDVVQYGLRANVVAPGPIWTPIIPASMPAETVAQFGGQSPMGRPGQPAELAPVFVLLASDESSYLNGSSIDVTGGQPVG</sequence>
<dbReference type="InterPro" id="IPR020904">
    <property type="entry name" value="Sc_DH/Rdtase_CS"/>
</dbReference>
<reference evidence="5" key="2">
    <citation type="submission" date="2023-11" db="EMBL/GenBank/DDBJ databases">
        <title>MicrobeMod: A computational toolkit for identifying prokaryotic methylation and restriction-modification with nanopore sequencing.</title>
        <authorList>
            <person name="Crits-Christoph A."/>
            <person name="Kang S.C."/>
            <person name="Lee H."/>
            <person name="Ostrov N."/>
        </authorList>
    </citation>
    <scope>NUCLEOTIDE SEQUENCE</scope>
    <source>
        <strain evidence="5">ATCC 51242</strain>
    </source>
</reference>
<reference evidence="4 6" key="1">
    <citation type="submission" date="2014-03" db="EMBL/GenBank/DDBJ databases">
        <title>Complete genome sequence of the Radio-Resistant Rubrobacter radiotolerans RSPS-4.</title>
        <authorList>
            <person name="Egas C.C."/>
            <person name="Barroso C.C."/>
            <person name="Froufe H.J.C."/>
            <person name="Pacheco J.J."/>
            <person name="Albuquerque L.L."/>
            <person name="da Costa M.M.S."/>
        </authorList>
    </citation>
    <scope>NUCLEOTIDE SEQUENCE [LARGE SCALE GENOMIC DNA]</scope>
    <source>
        <strain evidence="4 6">RSPS-4</strain>
        <plasmid evidence="4 6">2</plasmid>
    </source>
</reference>
<dbReference type="KEGG" id="rrd:RradSPS_3059"/>
<dbReference type="Pfam" id="PF13561">
    <property type="entry name" value="adh_short_C2"/>
    <property type="match status" value="1"/>
</dbReference>
<dbReference type="EMBL" id="JAWXXX010000003">
    <property type="protein sequence ID" value="MDX5895479.1"/>
    <property type="molecule type" value="Genomic_DNA"/>
</dbReference>
<keyword evidence="2" id="KW-0560">Oxidoreductase</keyword>
<dbReference type="FunFam" id="3.40.50.720:FF:000084">
    <property type="entry name" value="Short-chain dehydrogenase reductase"/>
    <property type="match status" value="1"/>
</dbReference>
<dbReference type="PRINTS" id="PR00080">
    <property type="entry name" value="SDRFAMILY"/>
</dbReference>
<evidence type="ECO:0000313" key="4">
    <source>
        <dbReference type="EMBL" id="AHY48342.1"/>
    </source>
</evidence>
<protein>
    <submittedName>
        <fullName evidence="4">Dehydrogenases with different specificities (Related to short-chain alcohol dehydrogenases)</fullName>
    </submittedName>
    <submittedName>
        <fullName evidence="5">SDR family oxidoreductase</fullName>
    </submittedName>
</protein>
<evidence type="ECO:0000313" key="5">
    <source>
        <dbReference type="EMBL" id="MDX5895479.1"/>
    </source>
</evidence>
<keyword evidence="4" id="KW-0614">Plasmid</keyword>
<dbReference type="EMBL" id="CP007516">
    <property type="protein sequence ID" value="AHY48342.1"/>
    <property type="molecule type" value="Genomic_DNA"/>
</dbReference>
<evidence type="ECO:0000313" key="6">
    <source>
        <dbReference type="Proteomes" id="UP000025229"/>
    </source>
</evidence>
<evidence type="ECO:0000256" key="3">
    <source>
        <dbReference type="SAM" id="MobiDB-lite"/>
    </source>
</evidence>